<dbReference type="GO" id="GO:0009306">
    <property type="term" value="P:protein secretion"/>
    <property type="evidence" value="ECO:0007669"/>
    <property type="project" value="InterPro"/>
</dbReference>
<keyword evidence="5" id="KW-0997">Cell inner membrane</keyword>
<evidence type="ECO:0000259" key="10">
    <source>
        <dbReference type="Pfam" id="PF03934"/>
    </source>
</evidence>
<dbReference type="AlphaFoldDB" id="A0A932MMQ3"/>
<dbReference type="InterPro" id="IPR049031">
    <property type="entry name" value="T2SSK_SAM-like_1st"/>
</dbReference>
<dbReference type="InterPro" id="IPR045584">
    <property type="entry name" value="Pilin-like"/>
</dbReference>
<protein>
    <submittedName>
        <fullName evidence="12">Type II secretion system minor pseudopilin GspK</fullName>
    </submittedName>
</protein>
<dbReference type="InterPro" id="IPR005628">
    <property type="entry name" value="GspK"/>
</dbReference>
<dbReference type="Proteomes" id="UP000782312">
    <property type="component" value="Unassembled WGS sequence"/>
</dbReference>
<dbReference type="SUPFAM" id="SSF54523">
    <property type="entry name" value="Pili subunits"/>
    <property type="match status" value="1"/>
</dbReference>
<dbReference type="Gene3D" id="3.30.1300.30">
    <property type="entry name" value="GSPII I/J protein-like"/>
    <property type="match status" value="1"/>
</dbReference>
<evidence type="ECO:0000256" key="6">
    <source>
        <dbReference type="ARBA" id="ARBA00022692"/>
    </source>
</evidence>
<keyword evidence="6" id="KW-0812">Transmembrane</keyword>
<organism evidence="12 13">
    <name type="scientific">Tectimicrobiota bacterium</name>
    <dbReference type="NCBI Taxonomy" id="2528274"/>
    <lineage>
        <taxon>Bacteria</taxon>
        <taxon>Pseudomonadati</taxon>
        <taxon>Nitrospinota/Tectimicrobiota group</taxon>
        <taxon>Candidatus Tectimicrobiota</taxon>
    </lineage>
</organism>
<keyword evidence="4" id="KW-1003">Cell membrane</keyword>
<gene>
    <name evidence="12" type="primary">gspK</name>
    <name evidence="12" type="ORF">HYZ11_04065</name>
</gene>
<evidence type="ECO:0000256" key="5">
    <source>
        <dbReference type="ARBA" id="ARBA00022519"/>
    </source>
</evidence>
<comment type="subcellular location">
    <subcellularLocation>
        <location evidence="1">Cell inner membrane</location>
    </subcellularLocation>
</comment>
<keyword evidence="9" id="KW-0472">Membrane</keyword>
<evidence type="ECO:0000256" key="1">
    <source>
        <dbReference type="ARBA" id="ARBA00004533"/>
    </source>
</evidence>
<evidence type="ECO:0000256" key="4">
    <source>
        <dbReference type="ARBA" id="ARBA00022475"/>
    </source>
</evidence>
<evidence type="ECO:0000313" key="12">
    <source>
        <dbReference type="EMBL" id="MBI3126762.1"/>
    </source>
</evidence>
<evidence type="ECO:0000256" key="3">
    <source>
        <dbReference type="ARBA" id="ARBA00022448"/>
    </source>
</evidence>
<dbReference type="EMBL" id="JACPUR010000011">
    <property type="protein sequence ID" value="MBI3126762.1"/>
    <property type="molecule type" value="Genomic_DNA"/>
</dbReference>
<accession>A0A932MMQ3</accession>
<feature type="domain" description="T2SS protein K first SAM-like" evidence="11">
    <location>
        <begin position="106"/>
        <end position="199"/>
    </location>
</feature>
<keyword evidence="7" id="KW-0653">Protein transport</keyword>
<keyword evidence="3" id="KW-0813">Transport</keyword>
<comment type="caution">
    <text evidence="12">The sequence shown here is derived from an EMBL/GenBank/DDBJ whole genome shotgun (WGS) entry which is preliminary data.</text>
</comment>
<comment type="similarity">
    <text evidence="2">Belongs to the GSP K family.</text>
</comment>
<dbReference type="SUPFAM" id="SSF47781">
    <property type="entry name" value="RuvA domain 2-like"/>
    <property type="match status" value="1"/>
</dbReference>
<proteinExistence type="inferred from homology"/>
<dbReference type="GO" id="GO:0005886">
    <property type="term" value="C:plasma membrane"/>
    <property type="evidence" value="ECO:0007669"/>
    <property type="project" value="UniProtKB-SubCell"/>
</dbReference>
<dbReference type="Pfam" id="PF03934">
    <property type="entry name" value="T2SSK"/>
    <property type="match status" value="1"/>
</dbReference>
<dbReference type="Pfam" id="PF21687">
    <property type="entry name" value="T2SSK_1st"/>
    <property type="match status" value="1"/>
</dbReference>
<feature type="domain" description="T2SS protein K second SAM-like" evidence="10">
    <location>
        <begin position="224"/>
        <end position="283"/>
    </location>
</feature>
<dbReference type="InterPro" id="IPR010994">
    <property type="entry name" value="RuvA_2-like"/>
</dbReference>
<dbReference type="Gene3D" id="1.10.40.60">
    <property type="entry name" value="EpsJ-like"/>
    <property type="match status" value="2"/>
</dbReference>
<evidence type="ECO:0000256" key="7">
    <source>
        <dbReference type="ARBA" id="ARBA00022927"/>
    </source>
</evidence>
<keyword evidence="8" id="KW-1133">Transmembrane helix</keyword>
<dbReference type="PANTHER" id="PTHR38831">
    <property type="entry name" value="TYPE II SECRETION SYSTEM PROTEIN K"/>
    <property type="match status" value="1"/>
</dbReference>
<evidence type="ECO:0000259" key="11">
    <source>
        <dbReference type="Pfam" id="PF21687"/>
    </source>
</evidence>
<dbReference type="InterPro" id="IPR049179">
    <property type="entry name" value="T2SSK_SAM-like_2nd"/>
</dbReference>
<name>A0A932MMQ3_UNCTE</name>
<dbReference type="SUPFAM" id="SSF158544">
    <property type="entry name" value="GspK insert domain-like"/>
    <property type="match status" value="1"/>
</dbReference>
<evidence type="ECO:0000313" key="13">
    <source>
        <dbReference type="Proteomes" id="UP000782312"/>
    </source>
</evidence>
<dbReference type="NCBIfam" id="NF037980">
    <property type="entry name" value="T2SS_GspK"/>
    <property type="match status" value="1"/>
</dbReference>
<evidence type="ECO:0000256" key="2">
    <source>
        <dbReference type="ARBA" id="ARBA00007246"/>
    </source>
</evidence>
<evidence type="ECO:0000256" key="8">
    <source>
        <dbReference type="ARBA" id="ARBA00022989"/>
    </source>
</evidence>
<dbReference type="PANTHER" id="PTHR38831:SF2">
    <property type="entry name" value="TYPE II SECRETION SYSTEM PROTEIN K"/>
    <property type="match status" value="1"/>
</dbReference>
<reference evidence="12" key="1">
    <citation type="submission" date="2020-07" db="EMBL/GenBank/DDBJ databases">
        <title>Huge and variable diversity of episymbiotic CPR bacteria and DPANN archaea in groundwater ecosystems.</title>
        <authorList>
            <person name="He C.Y."/>
            <person name="Keren R."/>
            <person name="Whittaker M."/>
            <person name="Farag I.F."/>
            <person name="Doudna J."/>
            <person name="Cate J.H.D."/>
            <person name="Banfield J.F."/>
        </authorList>
    </citation>
    <scope>NUCLEOTIDE SEQUENCE</scope>
    <source>
        <strain evidence="12">NC_groundwater_763_Ag_S-0.2um_68_21</strain>
    </source>
</reference>
<evidence type="ECO:0000256" key="9">
    <source>
        <dbReference type="ARBA" id="ARBA00023136"/>
    </source>
</evidence>
<dbReference type="InterPro" id="IPR038072">
    <property type="entry name" value="GspK_central_sf"/>
</dbReference>
<dbReference type="PIRSF" id="PIRSF002786">
    <property type="entry name" value="XcpX"/>
    <property type="match status" value="1"/>
</dbReference>
<sequence>MIREARRRLGRQRGAALLMAIAATGLLAMIAAEIAGSALDETHLADAFRDDLRARWAVQAPVALVISALREEKEAFTSLGQKWARLDGTLTLGGIPVRFRVHDESAKINLNALASAAAARQEGTARALKKLFDRLKLDPALVDFLRDWIDPDADARAGGSETAYYQSLPRPYPVKNGTLDSLSELRLVRGYTPKVLRALGFPDRGEAPDLGLSGRLTLYSGETVNVNTAGRDVLLSLPDLPENAVEDLVARRNAEPIRELADLKKLSGMTDALYNKVAPMLGVESRFFSVESETEGGRMRKRLLAVLKREKEQVSIVYWRML</sequence>